<keyword evidence="2" id="KW-0812">Transmembrane</keyword>
<reference evidence="4 5" key="1">
    <citation type="submission" date="2016-06" db="EMBL/GenBank/DDBJ databases">
        <title>Genome sequence of halotolerant plant growth promoting strain of Halomonas elongata HEK1 isolated from salterns of Rann of Kutch, Gujarat, India.</title>
        <authorList>
            <person name="Gaba S."/>
            <person name="Singh R.N."/>
            <person name="Abrol S."/>
            <person name="Kaushik R."/>
            <person name="Saxena A.K."/>
        </authorList>
    </citation>
    <scope>NUCLEOTIDE SEQUENCE [LARGE SCALE GENOMIC DNA]</scope>
    <source>
        <strain evidence="4 5">HEK1</strain>
    </source>
</reference>
<dbReference type="PROSITE" id="PS51257">
    <property type="entry name" value="PROKAR_LIPOPROTEIN"/>
    <property type="match status" value="1"/>
</dbReference>
<sequence>MTSPSRSVALLLAATLLSGCAMSSGLNAPSPELPAQWLNQQQASRAMVEHPRWWEQFGSDELDRLVAQALDANTDLLAAAARVEQADARLAQAGASLFPSLGLNAGASRNGTIGAGGSSESYEARLNASYEVDLWGALRNSRDAAKASLLASRFDRETVRLTVLASVVDTYLQVRYLEDSLALTEDNLRLAERLLDQVRAKVENGAVSPQDLAQQKTVVANARARLPDLRQQLRQSRYALAVLVGEMPQGFRVDGGELTALTLPDIQPGLPDQVLARRPDIAQAQASLMAADHQVAAARADYWPSITLTGSGGYSSSDLSSLLSGDALYNLALSLPQTLFDGGARQARIDQARAAWEEQRAGYTGTLLTALQEVDQALGNVQALADQQQYRDEAYRQAEEAYRIARIRYREGATELTDVLNAQSSFNSARQSRLDLLYDQYQSRVTLYRVLGEGGDSLVEGAPSPEVPGSA</sequence>
<dbReference type="Gene3D" id="2.20.200.10">
    <property type="entry name" value="Outer membrane efflux proteins (OEP)"/>
    <property type="match status" value="1"/>
</dbReference>
<comment type="similarity">
    <text evidence="1 2">Belongs to the outer membrane factor (OMF) (TC 1.B.17) family.</text>
</comment>
<dbReference type="NCBIfam" id="TIGR01845">
    <property type="entry name" value="outer_NodT"/>
    <property type="match status" value="1"/>
</dbReference>
<keyword evidence="2" id="KW-0472">Membrane</keyword>
<keyword evidence="2" id="KW-0449">Lipoprotein</keyword>
<dbReference type="GO" id="GO:0009279">
    <property type="term" value="C:cell outer membrane"/>
    <property type="evidence" value="ECO:0007669"/>
    <property type="project" value="UniProtKB-SubCell"/>
</dbReference>
<dbReference type="AlphaFoldDB" id="A0A1B8P008"/>
<accession>A0A1B8P008</accession>
<gene>
    <name evidence="4" type="primary">oprM</name>
    <name evidence="4" type="ORF">A8U91_04634</name>
</gene>
<keyword evidence="2" id="KW-1134">Transmembrane beta strand</keyword>
<dbReference type="PATRIC" id="fig|2746.7.peg.4776"/>
<dbReference type="SUPFAM" id="SSF56954">
    <property type="entry name" value="Outer membrane efflux proteins (OEP)"/>
    <property type="match status" value="1"/>
</dbReference>
<dbReference type="GO" id="GO:0015562">
    <property type="term" value="F:efflux transmembrane transporter activity"/>
    <property type="evidence" value="ECO:0007669"/>
    <property type="project" value="InterPro"/>
</dbReference>
<evidence type="ECO:0000313" key="4">
    <source>
        <dbReference type="EMBL" id="OBX35560.1"/>
    </source>
</evidence>
<evidence type="ECO:0000256" key="3">
    <source>
        <dbReference type="SAM" id="Coils"/>
    </source>
</evidence>
<dbReference type="InterPro" id="IPR010131">
    <property type="entry name" value="MdtP/NodT-like"/>
</dbReference>
<keyword evidence="3" id="KW-0175">Coiled coil</keyword>
<keyword evidence="2" id="KW-0564">Palmitate</keyword>
<dbReference type="Proteomes" id="UP000092504">
    <property type="component" value="Unassembled WGS sequence"/>
</dbReference>
<comment type="caution">
    <text evidence="4">The sequence shown here is derived from an EMBL/GenBank/DDBJ whole genome shotgun (WGS) entry which is preliminary data.</text>
</comment>
<dbReference type="Gene3D" id="1.20.1600.10">
    <property type="entry name" value="Outer membrane efflux proteins (OEP)"/>
    <property type="match status" value="1"/>
</dbReference>
<evidence type="ECO:0000256" key="2">
    <source>
        <dbReference type="RuleBase" id="RU362097"/>
    </source>
</evidence>
<evidence type="ECO:0000313" key="5">
    <source>
        <dbReference type="Proteomes" id="UP000092504"/>
    </source>
</evidence>
<dbReference type="RefSeq" id="WP_065241927.1">
    <property type="nucleotide sequence ID" value="NZ_JADDHN010000004.1"/>
</dbReference>
<protein>
    <submittedName>
        <fullName evidence="4">Outer membrane protein OprM</fullName>
    </submittedName>
</protein>
<organism evidence="4 5">
    <name type="scientific">Halomonas elongata</name>
    <dbReference type="NCBI Taxonomy" id="2746"/>
    <lineage>
        <taxon>Bacteria</taxon>
        <taxon>Pseudomonadati</taxon>
        <taxon>Pseudomonadota</taxon>
        <taxon>Gammaproteobacteria</taxon>
        <taxon>Oceanospirillales</taxon>
        <taxon>Halomonadaceae</taxon>
        <taxon>Halomonas</taxon>
    </lineage>
</organism>
<feature type="signal peptide" evidence="2">
    <location>
        <begin position="1"/>
        <end position="23"/>
    </location>
</feature>
<proteinExistence type="inferred from homology"/>
<comment type="subcellular location">
    <subcellularLocation>
        <location evidence="2">Cell outer membrane</location>
        <topology evidence="2">Lipid-anchor</topology>
    </subcellularLocation>
</comment>
<dbReference type="PANTHER" id="PTHR30203">
    <property type="entry name" value="OUTER MEMBRANE CATION EFFLUX PROTEIN"/>
    <property type="match status" value="1"/>
</dbReference>
<keyword evidence="2" id="KW-0732">Signal</keyword>
<dbReference type="InterPro" id="IPR003423">
    <property type="entry name" value="OMP_efflux"/>
</dbReference>
<dbReference type="Pfam" id="PF02321">
    <property type="entry name" value="OEP"/>
    <property type="match status" value="2"/>
</dbReference>
<dbReference type="EMBL" id="MAJD01000002">
    <property type="protein sequence ID" value="OBX35560.1"/>
    <property type="molecule type" value="Genomic_DNA"/>
</dbReference>
<evidence type="ECO:0000256" key="1">
    <source>
        <dbReference type="ARBA" id="ARBA00007613"/>
    </source>
</evidence>
<dbReference type="PANTHER" id="PTHR30203:SF33">
    <property type="entry name" value="BLR4455 PROTEIN"/>
    <property type="match status" value="1"/>
</dbReference>
<name>A0A1B8P008_HALEL</name>
<feature type="chain" id="PRO_5008448196" evidence="2">
    <location>
        <begin position="24"/>
        <end position="471"/>
    </location>
</feature>
<feature type="coiled-coil region" evidence="3">
    <location>
        <begin position="181"/>
        <end position="232"/>
    </location>
</feature>